<keyword evidence="2" id="KW-1185">Reference proteome</keyword>
<evidence type="ECO:0000313" key="2">
    <source>
        <dbReference type="Proteomes" id="UP000823749"/>
    </source>
</evidence>
<organism evidence="1 2">
    <name type="scientific">Rhododendron griersonianum</name>
    <dbReference type="NCBI Taxonomy" id="479676"/>
    <lineage>
        <taxon>Eukaryota</taxon>
        <taxon>Viridiplantae</taxon>
        <taxon>Streptophyta</taxon>
        <taxon>Embryophyta</taxon>
        <taxon>Tracheophyta</taxon>
        <taxon>Spermatophyta</taxon>
        <taxon>Magnoliopsida</taxon>
        <taxon>eudicotyledons</taxon>
        <taxon>Gunneridae</taxon>
        <taxon>Pentapetalae</taxon>
        <taxon>asterids</taxon>
        <taxon>Ericales</taxon>
        <taxon>Ericaceae</taxon>
        <taxon>Ericoideae</taxon>
        <taxon>Rhodoreae</taxon>
        <taxon>Rhododendron</taxon>
    </lineage>
</organism>
<reference evidence="1" key="1">
    <citation type="submission" date="2020-08" db="EMBL/GenBank/DDBJ databases">
        <title>Plant Genome Project.</title>
        <authorList>
            <person name="Zhang R.-G."/>
        </authorList>
    </citation>
    <scope>NUCLEOTIDE SEQUENCE</scope>
    <source>
        <strain evidence="1">WSP0</strain>
        <tissue evidence="1">Leaf</tissue>
    </source>
</reference>
<dbReference type="EMBL" id="JACTNZ010000007">
    <property type="protein sequence ID" value="KAG5541981.1"/>
    <property type="molecule type" value="Genomic_DNA"/>
</dbReference>
<comment type="caution">
    <text evidence="1">The sequence shown here is derived from an EMBL/GenBank/DDBJ whole genome shotgun (WGS) entry which is preliminary data.</text>
</comment>
<sequence length="275" mass="30938">MFTVSRSCRAGHVSAGLSKDNDEECFIMDGNEEEAAGEDPWVFVTDGAWKKNLPRGVVAWIRRDARGKPGRNSSAGMGRSSQSYPALHVLCHYCVYYAGLWLFGSSAVLCFELGKECRSTDFRFCSSTLKSQPTMMKKVKRAISTNFGSNSPILKSHLKLVIYRYWILLFDLETDALHGIYDNFAEADGALDKARKDEKRHLEDTLNLLLKKRKVNLHFLNVERPMDYAFCIHDWQQQFDQSAAGKAARAQIAAAAKQSANLNSGEPVLKCLREE</sequence>
<evidence type="ECO:0000313" key="1">
    <source>
        <dbReference type="EMBL" id="KAG5541981.1"/>
    </source>
</evidence>
<protein>
    <submittedName>
        <fullName evidence="1">Uncharacterized protein</fullName>
    </submittedName>
</protein>
<proteinExistence type="predicted"/>
<dbReference type="AlphaFoldDB" id="A0AAV6JL98"/>
<gene>
    <name evidence="1" type="ORF">RHGRI_021722</name>
</gene>
<name>A0AAV6JL98_9ERIC</name>
<dbReference type="Proteomes" id="UP000823749">
    <property type="component" value="Chromosome 7"/>
</dbReference>
<accession>A0AAV6JL98</accession>